<reference evidence="2" key="1">
    <citation type="submission" date="2021-05" db="EMBL/GenBank/DDBJ databases">
        <authorList>
            <person name="Pietrasiak N."/>
            <person name="Ward R."/>
            <person name="Stajich J.E."/>
            <person name="Kurbessoian T."/>
        </authorList>
    </citation>
    <scope>NUCLEOTIDE SEQUENCE</scope>
    <source>
        <strain evidence="2">JT2-VF2</strain>
    </source>
</reference>
<feature type="transmembrane region" description="Helical" evidence="1">
    <location>
        <begin position="32"/>
        <end position="50"/>
    </location>
</feature>
<keyword evidence="1" id="KW-1133">Transmembrane helix</keyword>
<dbReference type="EMBL" id="JAHHHN010000014">
    <property type="protein sequence ID" value="MBW4563609.1"/>
    <property type="molecule type" value="Genomic_DNA"/>
</dbReference>
<accession>A0A951Q0Q5</accession>
<feature type="transmembrane region" description="Helical" evidence="1">
    <location>
        <begin position="96"/>
        <end position="117"/>
    </location>
</feature>
<organism evidence="2 3">
    <name type="scientific">Mojavia pulchra JT2-VF2</name>
    <dbReference type="NCBI Taxonomy" id="287848"/>
    <lineage>
        <taxon>Bacteria</taxon>
        <taxon>Bacillati</taxon>
        <taxon>Cyanobacteriota</taxon>
        <taxon>Cyanophyceae</taxon>
        <taxon>Nostocales</taxon>
        <taxon>Nostocaceae</taxon>
    </lineage>
</organism>
<feature type="transmembrane region" description="Helical" evidence="1">
    <location>
        <begin position="62"/>
        <end position="84"/>
    </location>
</feature>
<evidence type="ECO:0000256" key="1">
    <source>
        <dbReference type="SAM" id="Phobius"/>
    </source>
</evidence>
<protein>
    <submittedName>
        <fullName evidence="2">Uncharacterized protein</fullName>
    </submittedName>
</protein>
<proteinExistence type="predicted"/>
<evidence type="ECO:0000313" key="2">
    <source>
        <dbReference type="EMBL" id="MBW4563609.1"/>
    </source>
</evidence>
<comment type="caution">
    <text evidence="2">The sequence shown here is derived from an EMBL/GenBank/DDBJ whole genome shotgun (WGS) entry which is preliminary data.</text>
</comment>
<keyword evidence="1" id="KW-0472">Membrane</keyword>
<gene>
    <name evidence="2" type="ORF">KME32_21190</name>
</gene>
<keyword evidence="1" id="KW-0812">Transmembrane</keyword>
<name>A0A951Q0Q5_9NOST</name>
<evidence type="ECO:0000313" key="3">
    <source>
        <dbReference type="Proteomes" id="UP000715781"/>
    </source>
</evidence>
<reference evidence="2" key="2">
    <citation type="journal article" date="2022" name="Microbiol. Resour. Announc.">
        <title>Metagenome Sequencing to Explore Phylogenomics of Terrestrial Cyanobacteria.</title>
        <authorList>
            <person name="Ward R.D."/>
            <person name="Stajich J.E."/>
            <person name="Johansen J.R."/>
            <person name="Huntemann M."/>
            <person name="Clum A."/>
            <person name="Foster B."/>
            <person name="Foster B."/>
            <person name="Roux S."/>
            <person name="Palaniappan K."/>
            <person name="Varghese N."/>
            <person name="Mukherjee S."/>
            <person name="Reddy T.B.K."/>
            <person name="Daum C."/>
            <person name="Copeland A."/>
            <person name="Chen I.A."/>
            <person name="Ivanova N.N."/>
            <person name="Kyrpides N.C."/>
            <person name="Shapiro N."/>
            <person name="Eloe-Fadrosh E.A."/>
            <person name="Pietrasiak N."/>
        </authorList>
    </citation>
    <scope>NUCLEOTIDE SEQUENCE</scope>
    <source>
        <strain evidence="2">JT2-VF2</strain>
    </source>
</reference>
<dbReference type="AlphaFoldDB" id="A0A951Q0Q5"/>
<dbReference type="Proteomes" id="UP000715781">
    <property type="component" value="Unassembled WGS sequence"/>
</dbReference>
<sequence>MFLLLSRVLLWLLIGTIVYSLFQRFYPTGNFVGRLLLVILFIVLALAFINPAEPAVASLWRLVSFPLRPLGASILMLIFAAQRIKGGGIDKPGGYLLGWALTVLLLASTPAIAYFLVRAPIAMVGDTQLATPVIVQNFRLASSLGSAASPSETLVALGPQTTPNISDVVGDSILGENLGRANIAFNSLGVQVPPYLLQNPQDIRARGLRLEDFVPSAETLQLTTQVWESYLNQIYFFLRGRQS</sequence>